<evidence type="ECO:0000313" key="2">
    <source>
        <dbReference type="EMBL" id="CAF0983311.1"/>
    </source>
</evidence>
<dbReference type="EMBL" id="CAJNOQ010002871">
    <property type="protein sequence ID" value="CAF0983311.1"/>
    <property type="molecule type" value="Genomic_DNA"/>
</dbReference>
<protein>
    <submittedName>
        <fullName evidence="2">Uncharacterized protein</fullName>
    </submittedName>
</protein>
<keyword evidence="4" id="KW-1185">Reference proteome</keyword>
<dbReference type="Gene3D" id="3.40.50.1110">
    <property type="entry name" value="SGNH hydrolase"/>
    <property type="match status" value="1"/>
</dbReference>
<evidence type="ECO:0000313" key="3">
    <source>
        <dbReference type="EMBL" id="CAF3755724.1"/>
    </source>
</evidence>
<evidence type="ECO:0000313" key="4">
    <source>
        <dbReference type="Proteomes" id="UP000663829"/>
    </source>
</evidence>
<dbReference type="AlphaFoldDB" id="A0A814FKT3"/>
<gene>
    <name evidence="2" type="ORF">GPM918_LOCUS12866</name>
    <name evidence="3" type="ORF">SRO942_LOCUS12866</name>
</gene>
<reference evidence="2" key="1">
    <citation type="submission" date="2021-02" db="EMBL/GenBank/DDBJ databases">
        <authorList>
            <person name="Nowell W R."/>
        </authorList>
    </citation>
    <scope>NUCLEOTIDE SEQUENCE</scope>
</reference>
<dbReference type="Proteomes" id="UP000681722">
    <property type="component" value="Unassembled WGS sequence"/>
</dbReference>
<sequence length="332" mass="38973">MLRHLLTSKQITQKQYELLKPTPEDCELPHLYYNPKDHKIGESLRPIVSGMKRPQRYRPFQHNKGKFVRRTYAEVLARQEQPPLLMHINPYDILYEDPAPEPEYYEEYQQPQKVRQKNNRPQEQRRKQQPIAANDYFPANTIIETDDLSPINGHHEQPPQETPVGQAQASRILRPIHIILSSSMASRIRTLQLYNRNNHVRIKSISGHTIYKYQVEISSGQYRYLLYDTASLTFVVGTNDIAWDDANTVIDRIKTLIETTKRLYPNIKRISFVKIQYRTKTTSFYNHSVTTMNKEIELRRLTPELSWSSTNGAYISPIFRETCPGTPKTKFD</sequence>
<name>A0A814FKT3_9BILA</name>
<accession>A0A814FKT3</accession>
<comment type="caution">
    <text evidence="2">The sequence shown here is derived from an EMBL/GenBank/DDBJ whole genome shotgun (WGS) entry which is preliminary data.</text>
</comment>
<proteinExistence type="predicted"/>
<dbReference type="Proteomes" id="UP000663829">
    <property type="component" value="Unassembled WGS sequence"/>
</dbReference>
<dbReference type="InterPro" id="IPR036514">
    <property type="entry name" value="SGNH_hydro_sf"/>
</dbReference>
<evidence type="ECO:0000256" key="1">
    <source>
        <dbReference type="SAM" id="MobiDB-lite"/>
    </source>
</evidence>
<dbReference type="EMBL" id="CAJOBC010002871">
    <property type="protein sequence ID" value="CAF3755724.1"/>
    <property type="molecule type" value="Genomic_DNA"/>
</dbReference>
<organism evidence="2 4">
    <name type="scientific">Didymodactylos carnosus</name>
    <dbReference type="NCBI Taxonomy" id="1234261"/>
    <lineage>
        <taxon>Eukaryota</taxon>
        <taxon>Metazoa</taxon>
        <taxon>Spiralia</taxon>
        <taxon>Gnathifera</taxon>
        <taxon>Rotifera</taxon>
        <taxon>Eurotatoria</taxon>
        <taxon>Bdelloidea</taxon>
        <taxon>Philodinida</taxon>
        <taxon>Philodinidae</taxon>
        <taxon>Didymodactylos</taxon>
    </lineage>
</organism>
<feature type="region of interest" description="Disordered" evidence="1">
    <location>
        <begin position="106"/>
        <end position="131"/>
    </location>
</feature>
<dbReference type="SUPFAM" id="SSF52266">
    <property type="entry name" value="SGNH hydrolase"/>
    <property type="match status" value="1"/>
</dbReference>